<keyword evidence="1" id="KW-0732">Signal</keyword>
<sequence length="392" mass="45505">MKKSFILTVICLLNLVMLFGQSKSTMPTFAEQAAISLDSIYKHYGIKGEYLLRENYPYDDSYKASYLAGPDEGKKGNAYSYLWPFSGSLSAQVARYELNKDPKILKEIKTKVLPGLEQYYDKREPYGYASYVKNAPLSDRFYDDNVWLGIDFADLYLNSKDKKFLDKSEEIWRFVESGMDDKLGGGIYWCEQKKESKNTCSNAPAVVYLLKLYEATKKKDYLDKAVKLYQWTKENLEDTTDHLYFDNISLSGKVNKTKFPYNSGQMLQSAALIYKITKDQKYLQDAQEIAASAHEYFFRDKELNSGKKIKVFKNSDSWFIAVMLRGFVELYHIDKNPLYINSFKDNLQYAWTDLREGNGLFNKDWSGEKKSSKKWLLDQLAMVEMYARIASI</sequence>
<dbReference type="InterPro" id="IPR014512">
    <property type="entry name" value="O_gly_hydro"/>
</dbReference>
<proteinExistence type="predicted"/>
<feature type="chain" id="PRO_5042466886" evidence="1">
    <location>
        <begin position="23"/>
        <end position="392"/>
    </location>
</feature>
<dbReference type="Proteomes" id="UP000215355">
    <property type="component" value="Chromosome 1"/>
</dbReference>
<dbReference type="EMBL" id="LT906468">
    <property type="protein sequence ID" value="SNV56335.1"/>
    <property type="molecule type" value="Genomic_DNA"/>
</dbReference>
<dbReference type="InterPro" id="IPR005198">
    <property type="entry name" value="Glyco_hydro_76"/>
</dbReference>
<reference evidence="2 3" key="1">
    <citation type="submission" date="2017-06" db="EMBL/GenBank/DDBJ databases">
        <authorList>
            <consortium name="Pathogen Informatics"/>
        </authorList>
    </citation>
    <scope>NUCLEOTIDE SEQUENCE [LARGE SCALE GENOMIC DNA]</scope>
    <source>
        <strain evidence="2 3">NCTC12149</strain>
    </source>
</reference>
<dbReference type="RefSeq" id="WP_093100296.1">
    <property type="nucleotide sequence ID" value="NZ_CP158798.1"/>
</dbReference>
<dbReference type="InterPro" id="IPR053169">
    <property type="entry name" value="MUG_Protein"/>
</dbReference>
<dbReference type="InterPro" id="IPR008928">
    <property type="entry name" value="6-hairpin_glycosidase_sf"/>
</dbReference>
<gene>
    <name evidence="2" type="ORF">SAMEA4412673_03286</name>
</gene>
<protein>
    <submittedName>
        <fullName evidence="2">Predicted glycosyl hydrolase</fullName>
    </submittedName>
</protein>
<dbReference type="GO" id="GO:0005975">
    <property type="term" value="P:carbohydrate metabolic process"/>
    <property type="evidence" value="ECO:0007669"/>
    <property type="project" value="InterPro"/>
</dbReference>
<accession>A0AAJ5C1F3</accession>
<evidence type="ECO:0000313" key="2">
    <source>
        <dbReference type="EMBL" id="SNV56335.1"/>
    </source>
</evidence>
<evidence type="ECO:0000313" key="3">
    <source>
        <dbReference type="Proteomes" id="UP000215355"/>
    </source>
</evidence>
<dbReference type="PANTHER" id="PTHR47791:SF4">
    <property type="entry name" value="(PUTATIVE SECRETED PROTEIN)-RELATED"/>
    <property type="match status" value="1"/>
</dbReference>
<dbReference type="GO" id="GO:0016787">
    <property type="term" value="F:hydrolase activity"/>
    <property type="evidence" value="ECO:0007669"/>
    <property type="project" value="UniProtKB-KW"/>
</dbReference>
<dbReference type="Pfam" id="PF03663">
    <property type="entry name" value="Glyco_hydro_76"/>
    <property type="match status" value="1"/>
</dbReference>
<evidence type="ECO:0000256" key="1">
    <source>
        <dbReference type="SAM" id="SignalP"/>
    </source>
</evidence>
<dbReference type="AlphaFoldDB" id="A0AAJ5C1F3"/>
<dbReference type="KEGG" id="smiz:4412673_03286"/>
<dbReference type="SUPFAM" id="SSF48208">
    <property type="entry name" value="Six-hairpin glycosidases"/>
    <property type="match status" value="1"/>
</dbReference>
<dbReference type="PIRSF" id="PIRSF021505">
    <property type="entry name" value="O_gly_hdrol"/>
    <property type="match status" value="1"/>
</dbReference>
<dbReference type="PANTHER" id="PTHR47791">
    <property type="entry name" value="MEIOTICALLY UP-REGULATED GENE 191 PROTEIN"/>
    <property type="match status" value="1"/>
</dbReference>
<organism evidence="2 3">
    <name type="scientific">Sphingobacterium mizutaii</name>
    <dbReference type="NCBI Taxonomy" id="1010"/>
    <lineage>
        <taxon>Bacteria</taxon>
        <taxon>Pseudomonadati</taxon>
        <taxon>Bacteroidota</taxon>
        <taxon>Sphingobacteriia</taxon>
        <taxon>Sphingobacteriales</taxon>
        <taxon>Sphingobacteriaceae</taxon>
        <taxon>Sphingobacterium</taxon>
    </lineage>
</organism>
<dbReference type="Gene3D" id="1.50.10.20">
    <property type="match status" value="1"/>
</dbReference>
<name>A0AAJ5C1F3_9SPHI</name>
<keyword evidence="2" id="KW-0378">Hydrolase</keyword>
<feature type="signal peptide" evidence="1">
    <location>
        <begin position="1"/>
        <end position="22"/>
    </location>
</feature>